<dbReference type="GeneID" id="69037275"/>
<feature type="compositionally biased region" description="Basic and acidic residues" evidence="1">
    <location>
        <begin position="1"/>
        <end position="19"/>
    </location>
</feature>
<sequence>MGWAAGKKEREPAAIDDGLRYGVLQGQIQPAPEKRSRGPERGQQLRRETTDHPTTPLHRSQTTHTLALAPLSTGERRGPRQGQTALSGACGLATKSGETKVLVLCN</sequence>
<evidence type="ECO:0000313" key="2">
    <source>
        <dbReference type="EMBL" id="EEH07380.1"/>
    </source>
</evidence>
<evidence type="ECO:0000313" key="3">
    <source>
        <dbReference type="Proteomes" id="UP000001631"/>
    </source>
</evidence>
<proteinExistence type="predicted"/>
<feature type="region of interest" description="Disordered" evidence="1">
    <location>
        <begin position="1"/>
        <end position="89"/>
    </location>
</feature>
<reference evidence="2" key="1">
    <citation type="submission" date="2009-02" db="EMBL/GenBank/DDBJ databases">
        <title>The Genome Sequence of Ajellomyces capsulatus strain G186AR.</title>
        <authorList>
            <consortium name="The Broad Institute Genome Sequencing Platform"/>
            <person name="Champion M."/>
            <person name="Cuomo C."/>
            <person name="Ma L.-J."/>
            <person name="Henn M.R."/>
            <person name="Sil A."/>
            <person name="Goldman B."/>
            <person name="Young S.K."/>
            <person name="Kodira C.D."/>
            <person name="Zeng Q."/>
            <person name="Koehrsen M."/>
            <person name="Alvarado L."/>
            <person name="Berlin A."/>
            <person name="Borenstein D."/>
            <person name="Chen Z."/>
            <person name="Engels R."/>
            <person name="Freedman E."/>
            <person name="Gellesch M."/>
            <person name="Goldberg J."/>
            <person name="Griggs A."/>
            <person name="Gujja S."/>
            <person name="Heiman D."/>
            <person name="Hepburn T."/>
            <person name="Howarth C."/>
            <person name="Jen D."/>
            <person name="Larson L."/>
            <person name="Lewis B."/>
            <person name="Mehta T."/>
            <person name="Park D."/>
            <person name="Pearson M."/>
            <person name="Roberts A."/>
            <person name="Saif S."/>
            <person name="Shea T."/>
            <person name="Shenoy N."/>
            <person name="Sisk P."/>
            <person name="Stolte C."/>
            <person name="Sykes S."/>
            <person name="Walk T."/>
            <person name="White J."/>
            <person name="Yandava C."/>
            <person name="Klein B."/>
            <person name="McEwen J.G."/>
            <person name="Puccia R."/>
            <person name="Goldman G.H."/>
            <person name="Felipe M.S."/>
            <person name="Nino-Vega G."/>
            <person name="San-Blas G."/>
            <person name="Taylor J."/>
            <person name="Mendoza L."/>
            <person name="Galagan J."/>
            <person name="Nusbaum C."/>
            <person name="Birren B."/>
        </authorList>
    </citation>
    <scope>NUCLEOTIDE SEQUENCE</scope>
    <source>
        <strain evidence="2">G186AR</strain>
    </source>
</reference>
<evidence type="ECO:0000256" key="1">
    <source>
        <dbReference type="SAM" id="MobiDB-lite"/>
    </source>
</evidence>
<dbReference type="EMBL" id="GG663367">
    <property type="protein sequence ID" value="EEH07380.1"/>
    <property type="molecule type" value="Genomic_DNA"/>
</dbReference>
<name>C0NND2_AJECG</name>
<dbReference type="Proteomes" id="UP000001631">
    <property type="component" value="Unassembled WGS sequence"/>
</dbReference>
<feature type="compositionally biased region" description="Basic and acidic residues" evidence="1">
    <location>
        <begin position="32"/>
        <end position="51"/>
    </location>
</feature>
<organism evidence="2 3">
    <name type="scientific">Ajellomyces capsulatus (strain G186AR / H82 / ATCC MYA-2454 / RMSCC 2432)</name>
    <name type="common">Darling's disease fungus</name>
    <name type="synonym">Histoplasma capsulatum</name>
    <dbReference type="NCBI Taxonomy" id="447093"/>
    <lineage>
        <taxon>Eukaryota</taxon>
        <taxon>Fungi</taxon>
        <taxon>Dikarya</taxon>
        <taxon>Ascomycota</taxon>
        <taxon>Pezizomycotina</taxon>
        <taxon>Eurotiomycetes</taxon>
        <taxon>Eurotiomycetidae</taxon>
        <taxon>Onygenales</taxon>
        <taxon>Ajellomycetaceae</taxon>
        <taxon>Histoplasma</taxon>
    </lineage>
</organism>
<keyword evidence="3" id="KW-1185">Reference proteome</keyword>
<dbReference type="AlphaFoldDB" id="C0NND2"/>
<dbReference type="HOGENOM" id="CLU_2222462_0_0_1"/>
<gene>
    <name evidence="2" type="ORF">HCBG_04259</name>
</gene>
<protein>
    <submittedName>
        <fullName evidence="2">Uncharacterized protein</fullName>
    </submittedName>
</protein>
<accession>C0NND2</accession>
<dbReference type="InParanoid" id="C0NND2"/>
<dbReference type="RefSeq" id="XP_045287861.1">
    <property type="nucleotide sequence ID" value="XM_045431308.1"/>
</dbReference>